<gene>
    <name evidence="2" type="ORF">BHS09_10250</name>
</gene>
<dbReference type="Gene3D" id="3.10.310.70">
    <property type="match status" value="1"/>
</dbReference>
<dbReference type="InterPro" id="IPR013108">
    <property type="entry name" value="Amidohydro_3"/>
</dbReference>
<evidence type="ECO:0000313" key="2">
    <source>
        <dbReference type="EMBL" id="QDE67338.1"/>
    </source>
</evidence>
<name>A0AAE6FXZ3_MYXXA</name>
<dbReference type="Proteomes" id="UP000320179">
    <property type="component" value="Chromosome"/>
</dbReference>
<dbReference type="Gene3D" id="3.20.20.140">
    <property type="entry name" value="Metal-dependent hydrolases"/>
    <property type="match status" value="1"/>
</dbReference>
<reference evidence="2 3" key="1">
    <citation type="journal article" date="2019" name="Science">
        <title>Social genes are selection hotspots in kin groups of a soil microbe.</title>
        <authorList>
            <person name="Wielgoss S."/>
            <person name="Wolfensberger R."/>
            <person name="Sun L."/>
            <person name="Fiegna F."/>
            <person name="Velicer G.J."/>
        </authorList>
    </citation>
    <scope>NUCLEOTIDE SEQUENCE [LARGE SCALE GENOMIC DNA]</scope>
    <source>
        <strain evidence="2 3">MC3.5.9c15</strain>
    </source>
</reference>
<dbReference type="PANTHER" id="PTHR22642">
    <property type="entry name" value="IMIDAZOLONEPROPIONASE"/>
    <property type="match status" value="1"/>
</dbReference>
<evidence type="ECO:0000259" key="1">
    <source>
        <dbReference type="Pfam" id="PF07969"/>
    </source>
</evidence>
<proteinExistence type="predicted"/>
<accession>A0AAE6FXZ3</accession>
<evidence type="ECO:0000313" key="3">
    <source>
        <dbReference type="Proteomes" id="UP000320179"/>
    </source>
</evidence>
<feature type="domain" description="Amidohydrolase 3" evidence="1">
    <location>
        <begin position="91"/>
        <end position="645"/>
    </location>
</feature>
<dbReference type="InterPro" id="IPR011059">
    <property type="entry name" value="Metal-dep_hydrolase_composite"/>
</dbReference>
<dbReference type="Pfam" id="PF07969">
    <property type="entry name" value="Amidohydro_3"/>
    <property type="match status" value="1"/>
</dbReference>
<dbReference type="SUPFAM" id="SSF51338">
    <property type="entry name" value="Composite domain of metallo-dependent hydrolases"/>
    <property type="match status" value="1"/>
</dbReference>
<sequence>MDTLCKELLTPDVFSRVPVEHAAHEPEAPESLLIRGGTIRPMIKGSAEEVEAIGIHQGKVVATGKFATVEAAMRTRGIPFKTLELKATEALLPGLIEPHMHIVASAVSAGFTDMGAFDGQSLRPDYNEKWLTTKIQDEAATIRNVNSMVQFGPEAHIIPTGIKPYAWVLGREVDPALMPFTVNPPGKLNNLVTIDADFLDQYVADVPVLLLSASMHTAYLNTAALRHTYNNSPDLQRDFGTFEKYKATNKGQLQEIPAMQPALLAIPKHQILEIKAKAVPNLTRLFETAVERGVTMLYDAGLDEDQLEVLKAYLKVYKPRVRIGGAKLIKAQEDVEDALKPYEPMTDYEDLYIGHLKVISDGSNQGLTGYQQEYYCCNPPENRGIFNFTDAGGSQSGSTKPPDFATLVQTAAKKNWSLMIHANGDRANELTTQAYVNALKSLTPQQRDDRRDRIEHCSLLSPGQLDTMHRWGISPSFLIGHVGYWGYAFNKVIFEEKKAQTLDLCKSALDKGLRISLHSDYGVTPLGPLRQMEQAITRIMEADPDKGVLNEDECLTPEQALCAVTYDAAWHCRAENWVGSLTPGHLADFVILAQDPLSMGKKLPGRGHGHDVARTEQELPPVEAIYQNMRAITVLSTWKGGVKVYAAKP</sequence>
<dbReference type="SUPFAM" id="SSF51556">
    <property type="entry name" value="Metallo-dependent hydrolases"/>
    <property type="match status" value="1"/>
</dbReference>
<organism evidence="2 3">
    <name type="scientific">Myxococcus xanthus</name>
    <dbReference type="NCBI Taxonomy" id="34"/>
    <lineage>
        <taxon>Bacteria</taxon>
        <taxon>Pseudomonadati</taxon>
        <taxon>Myxococcota</taxon>
        <taxon>Myxococcia</taxon>
        <taxon>Myxococcales</taxon>
        <taxon>Cystobacterineae</taxon>
        <taxon>Myxococcaceae</taxon>
        <taxon>Myxococcus</taxon>
    </lineage>
</organism>
<dbReference type="InterPro" id="IPR032466">
    <property type="entry name" value="Metal_Hydrolase"/>
</dbReference>
<dbReference type="Gene3D" id="2.30.40.10">
    <property type="entry name" value="Urease, subunit C, domain 1"/>
    <property type="match status" value="1"/>
</dbReference>
<protein>
    <recommendedName>
        <fullName evidence="1">Amidohydrolase 3 domain-containing protein</fullName>
    </recommendedName>
</protein>
<dbReference type="EMBL" id="CP017174">
    <property type="protein sequence ID" value="QDE67338.1"/>
    <property type="molecule type" value="Genomic_DNA"/>
</dbReference>
<dbReference type="GO" id="GO:0016810">
    <property type="term" value="F:hydrolase activity, acting on carbon-nitrogen (but not peptide) bonds"/>
    <property type="evidence" value="ECO:0007669"/>
    <property type="project" value="InterPro"/>
</dbReference>
<dbReference type="PANTHER" id="PTHR22642:SF2">
    <property type="entry name" value="PROTEIN LONG AFTER FAR-RED 3"/>
    <property type="match status" value="1"/>
</dbReference>
<dbReference type="AlphaFoldDB" id="A0AAE6FXZ3"/>